<feature type="domain" description="GRF-type" evidence="14">
    <location>
        <begin position="596"/>
        <end position="653"/>
    </location>
</feature>
<evidence type="ECO:0000256" key="4">
    <source>
        <dbReference type="ARBA" id="ARBA00022771"/>
    </source>
</evidence>
<keyword evidence="10" id="KW-0464">Manganese</keyword>
<feature type="region of interest" description="Disordered" evidence="13">
    <location>
        <begin position="419"/>
        <end position="578"/>
    </location>
</feature>
<evidence type="ECO:0000256" key="13">
    <source>
        <dbReference type="SAM" id="MobiDB-lite"/>
    </source>
</evidence>
<reference evidence="16" key="3">
    <citation type="submission" date="2025-08" db="UniProtKB">
        <authorList>
            <consortium name="RefSeq"/>
        </authorList>
    </citation>
    <scope>IDENTIFICATION</scope>
    <source>
        <strain evidence="16">CBS 342.82</strain>
    </source>
</reference>
<feature type="compositionally biased region" description="Basic and acidic residues" evidence="13">
    <location>
        <begin position="440"/>
        <end position="450"/>
    </location>
</feature>
<evidence type="ECO:0000313" key="15">
    <source>
        <dbReference type="Proteomes" id="UP000504637"/>
    </source>
</evidence>
<keyword evidence="4 12" id="KW-0863">Zinc-finger</keyword>
<feature type="active site" evidence="9">
    <location>
        <position position="155"/>
    </location>
</feature>
<dbReference type="GO" id="GO:0005634">
    <property type="term" value="C:nucleus"/>
    <property type="evidence" value="ECO:0007669"/>
    <property type="project" value="TreeGrafter"/>
</dbReference>
<keyword evidence="5" id="KW-0378">Hydrolase</keyword>
<feature type="binding site" evidence="10">
    <location>
        <position position="196"/>
    </location>
    <ligand>
        <name>Mg(2+)</name>
        <dbReference type="ChEBI" id="CHEBI:18420"/>
        <label>1</label>
    </ligand>
</feature>
<evidence type="ECO:0000256" key="2">
    <source>
        <dbReference type="ARBA" id="ARBA00013541"/>
    </source>
</evidence>
<feature type="site" description="Transition state stabilizer" evidence="11">
    <location>
        <position position="196"/>
    </location>
</feature>
<feature type="binding site" evidence="10">
    <location>
        <position position="311"/>
    </location>
    <ligand>
        <name>Mg(2+)</name>
        <dbReference type="ChEBI" id="CHEBI:18420"/>
        <label>1</label>
    </ligand>
</feature>
<feature type="binding site" evidence="10">
    <location>
        <position position="43"/>
    </location>
    <ligand>
        <name>Mg(2+)</name>
        <dbReference type="ChEBI" id="CHEBI:18420"/>
        <label>1</label>
    </ligand>
</feature>
<dbReference type="GO" id="GO:0008311">
    <property type="term" value="F:double-stranded DNA 3'-5' DNA exonuclease activity"/>
    <property type="evidence" value="ECO:0007669"/>
    <property type="project" value="TreeGrafter"/>
</dbReference>
<evidence type="ECO:0000256" key="8">
    <source>
        <dbReference type="ARBA" id="ARBA00023242"/>
    </source>
</evidence>
<evidence type="ECO:0000259" key="14">
    <source>
        <dbReference type="PROSITE" id="PS51999"/>
    </source>
</evidence>
<dbReference type="CDD" id="cd09088">
    <property type="entry name" value="Ape2-like_AP-endo"/>
    <property type="match status" value="1"/>
</dbReference>
<feature type="compositionally biased region" description="Polar residues" evidence="13">
    <location>
        <begin position="452"/>
        <end position="477"/>
    </location>
</feature>
<dbReference type="RefSeq" id="XP_033456141.1">
    <property type="nucleotide sequence ID" value="XM_033603433.1"/>
</dbReference>
<keyword evidence="6" id="KW-0862">Zinc</keyword>
<reference evidence="16" key="1">
    <citation type="submission" date="2020-01" db="EMBL/GenBank/DDBJ databases">
        <authorList>
            <consortium name="DOE Joint Genome Institute"/>
            <person name="Haridas S."/>
            <person name="Albert R."/>
            <person name="Binder M."/>
            <person name="Bloem J."/>
            <person name="Labutti K."/>
            <person name="Salamov A."/>
            <person name="Andreopoulos B."/>
            <person name="Baker S.E."/>
            <person name="Barry K."/>
            <person name="Bills G."/>
            <person name="Bluhm B.H."/>
            <person name="Cannon C."/>
            <person name="Castanera R."/>
            <person name="Culley D.E."/>
            <person name="Daum C."/>
            <person name="Ezra D."/>
            <person name="Gonzalez J.B."/>
            <person name="Henrissat B."/>
            <person name="Kuo A."/>
            <person name="Liang C."/>
            <person name="Lipzen A."/>
            <person name="Lutzoni F."/>
            <person name="Magnuson J."/>
            <person name="Mondo S."/>
            <person name="Nolan M."/>
            <person name="Ohm R."/>
            <person name="Pangilinan J."/>
            <person name="Park H.-J."/>
            <person name="Ramirez L."/>
            <person name="Alfaro M."/>
            <person name="Sun H."/>
            <person name="Tritt A."/>
            <person name="Yoshinaga Y."/>
            <person name="Zwiers L.-H."/>
            <person name="Turgeon B.G."/>
            <person name="Goodwin S.B."/>
            <person name="Spatafora J.W."/>
            <person name="Crous P.W."/>
            <person name="Grigoriev I.V."/>
        </authorList>
    </citation>
    <scope>NUCLEOTIDE SEQUENCE</scope>
    <source>
        <strain evidence="16">CBS 342.82</strain>
    </source>
</reference>
<dbReference type="PANTHER" id="PTHR22748">
    <property type="entry name" value="AP ENDONUCLEASE"/>
    <property type="match status" value="1"/>
</dbReference>
<evidence type="ECO:0000256" key="12">
    <source>
        <dbReference type="PROSITE-ProRule" id="PRU01343"/>
    </source>
</evidence>
<dbReference type="Proteomes" id="UP000504637">
    <property type="component" value="Unplaced"/>
</dbReference>
<evidence type="ECO:0000256" key="3">
    <source>
        <dbReference type="ARBA" id="ARBA00022723"/>
    </source>
</evidence>
<dbReference type="PROSITE" id="PS51999">
    <property type="entry name" value="ZF_GRF"/>
    <property type="match status" value="1"/>
</dbReference>
<comment type="similarity">
    <text evidence="1">Belongs to the DNA repair enzymes AP/ExoA family.</text>
</comment>
<dbReference type="Pfam" id="PF03372">
    <property type="entry name" value="Exo_endo_phos"/>
    <property type="match status" value="1"/>
</dbReference>
<dbReference type="Gene3D" id="3.60.10.10">
    <property type="entry name" value="Endonuclease/exonuclease/phosphatase"/>
    <property type="match status" value="1"/>
</dbReference>
<feature type="site" description="Important for catalytic activity" evidence="11">
    <location>
        <position position="286"/>
    </location>
</feature>
<dbReference type="PANTHER" id="PTHR22748:SF4">
    <property type="entry name" value="DNA-(APURINIC OR APYRIMIDINIC SITE) ENDONUCLEASE 2"/>
    <property type="match status" value="1"/>
</dbReference>
<evidence type="ECO:0000256" key="5">
    <source>
        <dbReference type="ARBA" id="ARBA00022801"/>
    </source>
</evidence>
<feature type="binding site" evidence="10">
    <location>
        <position position="312"/>
    </location>
    <ligand>
        <name>Mg(2+)</name>
        <dbReference type="ChEBI" id="CHEBI:18420"/>
        <label>1</label>
    </ligand>
</feature>
<keyword evidence="3 10" id="KW-0479">Metal-binding</keyword>
<dbReference type="PROSITE" id="PS51435">
    <property type="entry name" value="AP_NUCLEASE_F1_4"/>
    <property type="match status" value="1"/>
</dbReference>
<keyword evidence="8" id="KW-0539">Nucleus</keyword>
<dbReference type="AlphaFoldDB" id="A0A6J3LTJ4"/>
<name>A0A6J3LTJ4_9PEZI</name>
<dbReference type="GO" id="GO:0003906">
    <property type="term" value="F:DNA-(apurinic or apyrimidinic site) endonuclease activity"/>
    <property type="evidence" value="ECO:0007669"/>
    <property type="project" value="TreeGrafter"/>
</dbReference>
<dbReference type="InterPro" id="IPR036691">
    <property type="entry name" value="Endo/exonu/phosph_ase_sf"/>
</dbReference>
<dbReference type="GeneID" id="54361233"/>
<keyword evidence="7 10" id="KW-0460">Magnesium</keyword>
<reference evidence="16" key="2">
    <citation type="submission" date="2020-04" db="EMBL/GenBank/DDBJ databases">
        <authorList>
            <consortium name="NCBI Genome Project"/>
        </authorList>
    </citation>
    <scope>NUCLEOTIDE SEQUENCE</scope>
    <source>
        <strain evidence="16">CBS 342.82</strain>
    </source>
</reference>
<feature type="compositionally biased region" description="Low complexity" evidence="13">
    <location>
        <begin position="525"/>
        <end position="543"/>
    </location>
</feature>
<evidence type="ECO:0000313" key="16">
    <source>
        <dbReference type="RefSeq" id="XP_033456141.1"/>
    </source>
</evidence>
<dbReference type="InterPro" id="IPR004808">
    <property type="entry name" value="AP_endonuc_1"/>
</dbReference>
<proteinExistence type="inferred from homology"/>
<feature type="compositionally biased region" description="Pro residues" evidence="13">
    <location>
        <begin position="557"/>
        <end position="569"/>
    </location>
</feature>
<dbReference type="OrthoDB" id="391817at2759"/>
<feature type="active site" description="Proton acceptor" evidence="9">
    <location>
        <position position="312"/>
    </location>
</feature>
<keyword evidence="15" id="KW-1185">Reference proteome</keyword>
<evidence type="ECO:0000256" key="1">
    <source>
        <dbReference type="ARBA" id="ARBA00007092"/>
    </source>
</evidence>
<evidence type="ECO:0000256" key="7">
    <source>
        <dbReference type="ARBA" id="ARBA00022842"/>
    </source>
</evidence>
<feature type="binding site" evidence="10">
    <location>
        <position position="7"/>
    </location>
    <ligand>
        <name>Mg(2+)</name>
        <dbReference type="ChEBI" id="CHEBI:18420"/>
        <label>1</label>
    </ligand>
</feature>
<gene>
    <name evidence="16" type="ORF">K489DRAFT_373572</name>
</gene>
<feature type="site" description="Interaction with DNA substrate" evidence="11">
    <location>
        <position position="312"/>
    </location>
</feature>
<evidence type="ECO:0000256" key="10">
    <source>
        <dbReference type="PIRSR" id="PIRSR604808-2"/>
    </source>
</evidence>
<dbReference type="GO" id="GO:0008081">
    <property type="term" value="F:phosphoric diester hydrolase activity"/>
    <property type="evidence" value="ECO:0007669"/>
    <property type="project" value="TreeGrafter"/>
</dbReference>
<organism evidence="16">
    <name type="scientific">Dissoconium aciculare CBS 342.82</name>
    <dbReference type="NCBI Taxonomy" id="1314786"/>
    <lineage>
        <taxon>Eukaryota</taxon>
        <taxon>Fungi</taxon>
        <taxon>Dikarya</taxon>
        <taxon>Ascomycota</taxon>
        <taxon>Pezizomycotina</taxon>
        <taxon>Dothideomycetes</taxon>
        <taxon>Dothideomycetidae</taxon>
        <taxon>Mycosphaerellales</taxon>
        <taxon>Dissoconiaceae</taxon>
        <taxon>Dissoconium</taxon>
    </lineage>
</organism>
<feature type="compositionally biased region" description="Basic and acidic residues" evidence="13">
    <location>
        <begin position="497"/>
        <end position="514"/>
    </location>
</feature>
<feature type="compositionally biased region" description="Polar residues" evidence="13">
    <location>
        <begin position="419"/>
        <end position="430"/>
    </location>
</feature>
<protein>
    <recommendedName>
        <fullName evidence="2">DNA-(apurinic or apyrimidinic site) endonuclease 2</fullName>
    </recommendedName>
</protein>
<evidence type="ECO:0000256" key="9">
    <source>
        <dbReference type="PIRSR" id="PIRSR604808-1"/>
    </source>
</evidence>
<evidence type="ECO:0000256" key="11">
    <source>
        <dbReference type="PIRSR" id="PIRSR604808-3"/>
    </source>
</evidence>
<sequence length="678" mass="74801">MRLTTWNVNGIRNPFSYPPWNTTARTFPAMFDILASDIIVMQELKIQRKDLRDDMVLLDGWDCFFSLPKHKKGYSGVGIYTRIATCAPIRAEEGLLGVLPSASGVAFRDLEEQNSIGGYPSEKQIMEIGVDPLALDAEGRCVVLEFPAFVLFGVYSPANSNGLRDDFRYGFINALDCRIRNLIRQGKNVVLVGDLNVSRNEMDTASAAEDLRREGLTHEDYVSTPNRRIFNQLLIGGDVVGQRDEGREEGVLWDTTRAFHPDRRGMYTHWEQKINARPGNFGSRIDFVLVCSAMQSWIKDANIQEGLLGSDHCPVYADFHESVQHNGQEVEMLDIMSKPGTFVGGKRKQEWKITNSPAFSAKRMPEFDKRRSIKSMFAAPAIKKSESSQQKNEAALHATFMADTEERSLYNPEVFEVTGSQSVATQSTPSPVKRKLSVPSKEKPAKRPKPDMSTSSNKGQQSLKGFFQSKSKTSSDATIEEPRSPAMNSAFAAPPKNDQHTGEDKTILEPDAHETTNMSHSHQDSQQISPTTPTSSRTFSQPTKHPPDSAVSKCTTSPPPSTLASPPSPSSSNLPSRLHTSAKWTQLFSKPSAPLCAVHKEPCKILLTKKKGTNQGRSFWMCARPIGPSGKEEKEGGENGEWRCGTFIWCSDWRGAGAGGSGRTGAEDDNGGEDGADE</sequence>
<evidence type="ECO:0000256" key="6">
    <source>
        <dbReference type="ARBA" id="ARBA00022833"/>
    </source>
</evidence>
<comment type="cofactor">
    <cofactor evidence="10">
        <name>Mg(2+)</name>
        <dbReference type="ChEBI" id="CHEBI:18420"/>
    </cofactor>
    <cofactor evidence="10">
        <name>Mn(2+)</name>
        <dbReference type="ChEBI" id="CHEBI:29035"/>
    </cofactor>
    <text evidence="10">Probably binds two magnesium or manganese ions per subunit.</text>
</comment>
<dbReference type="GO" id="GO:0006284">
    <property type="term" value="P:base-excision repair"/>
    <property type="evidence" value="ECO:0007669"/>
    <property type="project" value="TreeGrafter"/>
</dbReference>
<feature type="region of interest" description="Disordered" evidence="13">
    <location>
        <begin position="656"/>
        <end position="678"/>
    </location>
</feature>
<dbReference type="FunFam" id="3.60.10.10:FF:000079">
    <property type="entry name" value="DNA-(apurinic or apyrimidinic site) lyase"/>
    <property type="match status" value="1"/>
</dbReference>
<dbReference type="InterPro" id="IPR010666">
    <property type="entry name" value="Znf_GRF"/>
</dbReference>
<feature type="compositionally biased region" description="Acidic residues" evidence="13">
    <location>
        <begin position="667"/>
        <end position="678"/>
    </location>
</feature>
<feature type="active site" description="Proton donor/acceptor" evidence="9">
    <location>
        <position position="194"/>
    </location>
</feature>
<accession>A0A6J3LTJ4</accession>
<dbReference type="SUPFAM" id="SSF56219">
    <property type="entry name" value="DNase I-like"/>
    <property type="match status" value="1"/>
</dbReference>
<dbReference type="InterPro" id="IPR005135">
    <property type="entry name" value="Endo/exonuclease/phosphatase"/>
</dbReference>
<feature type="binding site" evidence="10">
    <location>
        <position position="194"/>
    </location>
    <ligand>
        <name>Mg(2+)</name>
        <dbReference type="ChEBI" id="CHEBI:18420"/>
        <label>1</label>
    </ligand>
</feature>
<dbReference type="GO" id="GO:0008270">
    <property type="term" value="F:zinc ion binding"/>
    <property type="evidence" value="ECO:0007669"/>
    <property type="project" value="UniProtKB-KW"/>
</dbReference>